<evidence type="ECO:0000313" key="17">
    <source>
        <dbReference type="EMBL" id="CAB4902256.1"/>
    </source>
</evidence>
<dbReference type="GO" id="GO:0036222">
    <property type="term" value="F:XTP diphosphatase activity"/>
    <property type="evidence" value="ECO:0007669"/>
    <property type="project" value="UniProtKB-ARBA"/>
</dbReference>
<evidence type="ECO:0000256" key="15">
    <source>
        <dbReference type="ARBA" id="ARBA00083186"/>
    </source>
</evidence>
<keyword evidence="8" id="KW-0546">Nucleotide metabolism</keyword>
<evidence type="ECO:0000256" key="8">
    <source>
        <dbReference type="ARBA" id="ARBA00023080"/>
    </source>
</evidence>
<dbReference type="PANTHER" id="PTHR11067:SF9">
    <property type="entry name" value="INOSINE TRIPHOSPHATE PYROPHOSPHATASE"/>
    <property type="match status" value="1"/>
</dbReference>
<dbReference type="GO" id="GO:0017111">
    <property type="term" value="F:ribonucleoside triphosphate phosphatase activity"/>
    <property type="evidence" value="ECO:0007669"/>
    <property type="project" value="InterPro"/>
</dbReference>
<dbReference type="InterPro" id="IPR029001">
    <property type="entry name" value="ITPase-like_fam"/>
</dbReference>
<dbReference type="EMBL" id="CAFBMB010000074">
    <property type="protein sequence ID" value="CAB4902256.1"/>
    <property type="molecule type" value="Genomic_DNA"/>
</dbReference>
<dbReference type="CDD" id="cd00515">
    <property type="entry name" value="HAM1"/>
    <property type="match status" value="1"/>
</dbReference>
<keyword evidence="4" id="KW-0479">Metal-binding</keyword>
<dbReference type="FunFam" id="3.90.950.10:FF:000001">
    <property type="entry name" value="dITP/XTP pyrophosphatase"/>
    <property type="match status" value="1"/>
</dbReference>
<evidence type="ECO:0000256" key="10">
    <source>
        <dbReference type="ARBA" id="ARBA00052017"/>
    </source>
</evidence>
<comment type="catalytic activity">
    <reaction evidence="10">
        <text>XTP + H2O = XMP + diphosphate + H(+)</text>
        <dbReference type="Rhea" id="RHEA:28610"/>
        <dbReference type="ChEBI" id="CHEBI:15377"/>
        <dbReference type="ChEBI" id="CHEBI:15378"/>
        <dbReference type="ChEBI" id="CHEBI:33019"/>
        <dbReference type="ChEBI" id="CHEBI:57464"/>
        <dbReference type="ChEBI" id="CHEBI:61314"/>
        <dbReference type="EC" id="3.6.1.66"/>
    </reaction>
</comment>
<dbReference type="SUPFAM" id="SSF52972">
    <property type="entry name" value="ITPase-like"/>
    <property type="match status" value="1"/>
</dbReference>
<dbReference type="AlphaFoldDB" id="A0A6J7G4X2"/>
<keyword evidence="6" id="KW-0378">Hydrolase</keyword>
<evidence type="ECO:0000256" key="14">
    <source>
        <dbReference type="ARBA" id="ARBA00078805"/>
    </source>
</evidence>
<dbReference type="Gene3D" id="3.90.950.10">
    <property type="match status" value="1"/>
</dbReference>
<evidence type="ECO:0000256" key="13">
    <source>
        <dbReference type="ARBA" id="ARBA00075987"/>
    </source>
</evidence>
<evidence type="ECO:0000256" key="16">
    <source>
        <dbReference type="ARBA" id="ARBA00083635"/>
    </source>
</evidence>
<keyword evidence="5" id="KW-0547">Nucleotide-binding</keyword>
<evidence type="ECO:0000256" key="4">
    <source>
        <dbReference type="ARBA" id="ARBA00022723"/>
    </source>
</evidence>
<dbReference type="InterPro" id="IPR020922">
    <property type="entry name" value="dITP/XTP_pyrophosphatase"/>
</dbReference>
<dbReference type="GO" id="GO:0009117">
    <property type="term" value="P:nucleotide metabolic process"/>
    <property type="evidence" value="ECO:0007669"/>
    <property type="project" value="UniProtKB-KW"/>
</dbReference>
<dbReference type="GO" id="GO:0036220">
    <property type="term" value="F:ITP diphosphatase activity"/>
    <property type="evidence" value="ECO:0007669"/>
    <property type="project" value="UniProtKB-EC"/>
</dbReference>
<dbReference type="Pfam" id="PF01725">
    <property type="entry name" value="Ham1p_like"/>
    <property type="match status" value="1"/>
</dbReference>
<proteinExistence type="inferred from homology"/>
<evidence type="ECO:0000256" key="1">
    <source>
        <dbReference type="ARBA" id="ARBA00001946"/>
    </source>
</evidence>
<comment type="subunit">
    <text evidence="3">Homodimer.</text>
</comment>
<dbReference type="InterPro" id="IPR002637">
    <property type="entry name" value="RdgB/HAM1"/>
</dbReference>
<gene>
    <name evidence="17" type="ORF">UFOPK3516_00997</name>
</gene>
<evidence type="ECO:0000256" key="9">
    <source>
        <dbReference type="ARBA" id="ARBA00051875"/>
    </source>
</evidence>
<dbReference type="GO" id="GO:0000166">
    <property type="term" value="F:nucleotide binding"/>
    <property type="evidence" value="ECO:0007669"/>
    <property type="project" value="UniProtKB-KW"/>
</dbReference>
<evidence type="ECO:0000256" key="12">
    <source>
        <dbReference type="ARBA" id="ARBA00071289"/>
    </source>
</evidence>
<evidence type="ECO:0000256" key="2">
    <source>
        <dbReference type="ARBA" id="ARBA00008023"/>
    </source>
</evidence>
<organism evidence="17">
    <name type="scientific">freshwater metagenome</name>
    <dbReference type="NCBI Taxonomy" id="449393"/>
    <lineage>
        <taxon>unclassified sequences</taxon>
        <taxon>metagenomes</taxon>
        <taxon>ecological metagenomes</taxon>
    </lineage>
</organism>
<reference evidence="17" key="1">
    <citation type="submission" date="2020-05" db="EMBL/GenBank/DDBJ databases">
        <authorList>
            <person name="Chiriac C."/>
            <person name="Salcher M."/>
            <person name="Ghai R."/>
            <person name="Kavagutti S V."/>
        </authorList>
    </citation>
    <scope>NUCLEOTIDE SEQUENCE</scope>
</reference>
<dbReference type="PANTHER" id="PTHR11067">
    <property type="entry name" value="INOSINE TRIPHOSPHATE PYROPHOSPHATASE/HAM1 PROTEIN"/>
    <property type="match status" value="1"/>
</dbReference>
<evidence type="ECO:0000256" key="7">
    <source>
        <dbReference type="ARBA" id="ARBA00022842"/>
    </source>
</evidence>
<sequence length="198" mass="20935">MQYVLATHNQHKVAEFGQILSATLPGVSVTGYDGPEPVESGVSFAENALIKARVAAQHTGLPSLADDSGLCVDVLAGMPGIFSSRWSGEGATDERNVALVLAQLEDVPDDFRGAEFRCVIAVVDPGADDRSAREFTVEGVWRGRIARQPMGSNGFGYDPVFMPSGVEVSAAQLDPEVKNRASHRARAIQALAQVLASG</sequence>
<evidence type="ECO:0000256" key="5">
    <source>
        <dbReference type="ARBA" id="ARBA00022741"/>
    </source>
</evidence>
<dbReference type="GO" id="GO:0035870">
    <property type="term" value="F:dITP diphosphatase activity"/>
    <property type="evidence" value="ECO:0007669"/>
    <property type="project" value="UniProtKB-ARBA"/>
</dbReference>
<evidence type="ECO:0000256" key="3">
    <source>
        <dbReference type="ARBA" id="ARBA00011738"/>
    </source>
</evidence>
<evidence type="ECO:0000256" key="6">
    <source>
        <dbReference type="ARBA" id="ARBA00022801"/>
    </source>
</evidence>
<accession>A0A6J7G4X2</accession>
<dbReference type="GO" id="GO:0005829">
    <property type="term" value="C:cytosol"/>
    <property type="evidence" value="ECO:0007669"/>
    <property type="project" value="TreeGrafter"/>
</dbReference>
<dbReference type="GO" id="GO:0046872">
    <property type="term" value="F:metal ion binding"/>
    <property type="evidence" value="ECO:0007669"/>
    <property type="project" value="UniProtKB-KW"/>
</dbReference>
<dbReference type="GO" id="GO:0009146">
    <property type="term" value="P:purine nucleoside triphosphate catabolic process"/>
    <property type="evidence" value="ECO:0007669"/>
    <property type="project" value="UniProtKB-ARBA"/>
</dbReference>
<keyword evidence="7" id="KW-0460">Magnesium</keyword>
<name>A0A6J7G4X2_9ZZZZ</name>
<protein>
    <recommendedName>
        <fullName evidence="12">dITP/XTP pyrophosphatase</fullName>
        <ecNumber evidence="11">3.6.1.66</ecNumber>
    </recommendedName>
    <alternativeName>
        <fullName evidence="13">Non-canonical purine NTP pyrophosphatase</fullName>
    </alternativeName>
    <alternativeName>
        <fullName evidence="14">Non-standard purine NTP pyrophosphatase</fullName>
    </alternativeName>
    <alternativeName>
        <fullName evidence="16">Nucleoside-triphosphate diphosphatase</fullName>
    </alternativeName>
    <alternativeName>
        <fullName evidence="15">Nucleoside-triphosphate pyrophosphatase</fullName>
    </alternativeName>
</protein>
<dbReference type="NCBIfam" id="TIGR00042">
    <property type="entry name" value="RdgB/HAM1 family non-canonical purine NTP pyrophosphatase"/>
    <property type="match status" value="1"/>
</dbReference>
<comment type="cofactor">
    <cofactor evidence="1">
        <name>Mg(2+)</name>
        <dbReference type="ChEBI" id="CHEBI:18420"/>
    </cofactor>
</comment>
<comment type="similarity">
    <text evidence="2">Belongs to the HAM1 NTPase family.</text>
</comment>
<evidence type="ECO:0000256" key="11">
    <source>
        <dbReference type="ARBA" id="ARBA00066468"/>
    </source>
</evidence>
<comment type="catalytic activity">
    <reaction evidence="9">
        <text>dITP + H2O = dIMP + diphosphate + H(+)</text>
        <dbReference type="Rhea" id="RHEA:28342"/>
        <dbReference type="ChEBI" id="CHEBI:15377"/>
        <dbReference type="ChEBI" id="CHEBI:15378"/>
        <dbReference type="ChEBI" id="CHEBI:33019"/>
        <dbReference type="ChEBI" id="CHEBI:61194"/>
        <dbReference type="ChEBI" id="CHEBI:61382"/>
        <dbReference type="EC" id="3.6.1.66"/>
    </reaction>
</comment>
<dbReference type="HAMAP" id="MF_01405">
    <property type="entry name" value="Non_canon_purine_NTPase"/>
    <property type="match status" value="1"/>
</dbReference>
<dbReference type="EC" id="3.6.1.66" evidence="11"/>